<reference evidence="1 2" key="1">
    <citation type="submission" date="2022-11" db="EMBL/GenBank/DDBJ databases">
        <title>Spartinivicinus poritis sp. nov., isolated from scleractinian coral Porites lutea.</title>
        <authorList>
            <person name="Zhang G."/>
            <person name="Cai L."/>
            <person name="Wei Q."/>
        </authorList>
    </citation>
    <scope>NUCLEOTIDE SEQUENCE [LARGE SCALE GENOMIC DNA]</scope>
    <source>
        <strain evidence="1 2">A2-2</strain>
    </source>
</reference>
<sequence length="55" mass="6204">MIIRKTFERFLREAGLSRTQARGLMAHGYHALNQCDAELSSTVNQLQSLIQTLKG</sequence>
<proteinExistence type="predicted"/>
<evidence type="ECO:0000313" key="1">
    <source>
        <dbReference type="EMBL" id="MDE1466083.1"/>
    </source>
</evidence>
<name>A0ABT5UI66_9GAMM</name>
<protein>
    <submittedName>
        <fullName evidence="1">Uncharacterized protein</fullName>
    </submittedName>
</protein>
<evidence type="ECO:0000313" key="2">
    <source>
        <dbReference type="Proteomes" id="UP001528823"/>
    </source>
</evidence>
<comment type="caution">
    <text evidence="1">The sequence shown here is derived from an EMBL/GenBank/DDBJ whole genome shotgun (WGS) entry which is preliminary data.</text>
</comment>
<organism evidence="1 2">
    <name type="scientific">Spartinivicinus poritis</name>
    <dbReference type="NCBI Taxonomy" id="2994640"/>
    <lineage>
        <taxon>Bacteria</taxon>
        <taxon>Pseudomonadati</taxon>
        <taxon>Pseudomonadota</taxon>
        <taxon>Gammaproteobacteria</taxon>
        <taxon>Oceanospirillales</taxon>
        <taxon>Zooshikellaceae</taxon>
        <taxon>Spartinivicinus</taxon>
    </lineage>
</organism>
<dbReference type="EMBL" id="JAPMOU010000140">
    <property type="protein sequence ID" value="MDE1466083.1"/>
    <property type="molecule type" value="Genomic_DNA"/>
</dbReference>
<keyword evidence="2" id="KW-1185">Reference proteome</keyword>
<accession>A0ABT5UI66</accession>
<dbReference type="RefSeq" id="WP_274692378.1">
    <property type="nucleotide sequence ID" value="NZ_JAPMOU010000140.1"/>
</dbReference>
<dbReference type="Proteomes" id="UP001528823">
    <property type="component" value="Unassembled WGS sequence"/>
</dbReference>
<gene>
    <name evidence="1" type="ORF">ORQ98_29445</name>
</gene>